<dbReference type="InterPro" id="IPR002081">
    <property type="entry name" value="Cryptochrome/DNA_photolyase_1"/>
</dbReference>
<dbReference type="PROSITE" id="PS51645">
    <property type="entry name" value="PHR_CRY_ALPHA_BETA"/>
    <property type="match status" value="1"/>
</dbReference>
<accession>A0A4P9YF17</accession>
<dbReference type="GO" id="GO:0005634">
    <property type="term" value="C:nucleus"/>
    <property type="evidence" value="ECO:0007669"/>
    <property type="project" value="TreeGrafter"/>
</dbReference>
<evidence type="ECO:0000313" key="2">
    <source>
        <dbReference type="EMBL" id="RKP17834.1"/>
    </source>
</evidence>
<evidence type="ECO:0000313" key="3">
    <source>
        <dbReference type="Proteomes" id="UP000281549"/>
    </source>
</evidence>
<organism evidence="2 3">
    <name type="scientific">Rozella allomycis (strain CSF55)</name>
    <dbReference type="NCBI Taxonomy" id="988480"/>
    <lineage>
        <taxon>Eukaryota</taxon>
        <taxon>Fungi</taxon>
        <taxon>Fungi incertae sedis</taxon>
        <taxon>Cryptomycota</taxon>
        <taxon>Cryptomycota incertae sedis</taxon>
        <taxon>Rozella</taxon>
    </lineage>
</organism>
<dbReference type="InterPro" id="IPR036155">
    <property type="entry name" value="Crypto/Photolyase_N_sf"/>
</dbReference>
<dbReference type="GO" id="GO:0005737">
    <property type="term" value="C:cytoplasm"/>
    <property type="evidence" value="ECO:0007669"/>
    <property type="project" value="TreeGrafter"/>
</dbReference>
<dbReference type="GO" id="GO:0003677">
    <property type="term" value="F:DNA binding"/>
    <property type="evidence" value="ECO:0007669"/>
    <property type="project" value="TreeGrafter"/>
</dbReference>
<dbReference type="InterPro" id="IPR014729">
    <property type="entry name" value="Rossmann-like_a/b/a_fold"/>
</dbReference>
<dbReference type="GO" id="GO:0043153">
    <property type="term" value="P:entrainment of circadian clock by photoperiod"/>
    <property type="evidence" value="ECO:0007669"/>
    <property type="project" value="TreeGrafter"/>
</dbReference>
<feature type="domain" description="Photolyase/cryptochrome alpha/beta" evidence="1">
    <location>
        <begin position="10"/>
        <end position="115"/>
    </location>
</feature>
<dbReference type="Proteomes" id="UP000281549">
    <property type="component" value="Unassembled WGS sequence"/>
</dbReference>
<dbReference type="GO" id="GO:0032922">
    <property type="term" value="P:circadian regulation of gene expression"/>
    <property type="evidence" value="ECO:0007669"/>
    <property type="project" value="TreeGrafter"/>
</dbReference>
<sequence length="115" mass="13487">MEHPIVAWIMDAICWFRKGQRLHDNPALLIKCEKLLPIFIIDPHYAKSDRISVNRWLFMLESLTDLDSNLKKIGSRLFVFRGNPKNVFKLIFDNYPLSYQGFSSQFIEGFSSHLP</sequence>
<protein>
    <recommendedName>
        <fullName evidence="1">Photolyase/cryptochrome alpha/beta domain-containing protein</fullName>
    </recommendedName>
</protein>
<dbReference type="Pfam" id="PF00875">
    <property type="entry name" value="DNA_photolyase"/>
    <property type="match status" value="1"/>
</dbReference>
<dbReference type="AlphaFoldDB" id="A0A4P9YF17"/>
<name>A0A4P9YF17_ROZAC</name>
<dbReference type="GO" id="GO:0003904">
    <property type="term" value="F:deoxyribodipyrimidine photo-lyase activity"/>
    <property type="evidence" value="ECO:0007669"/>
    <property type="project" value="TreeGrafter"/>
</dbReference>
<proteinExistence type="predicted"/>
<dbReference type="Gene3D" id="3.40.50.620">
    <property type="entry name" value="HUPs"/>
    <property type="match status" value="1"/>
</dbReference>
<dbReference type="GO" id="GO:0071949">
    <property type="term" value="F:FAD binding"/>
    <property type="evidence" value="ECO:0007669"/>
    <property type="project" value="TreeGrafter"/>
</dbReference>
<dbReference type="SUPFAM" id="SSF52425">
    <property type="entry name" value="Cryptochrome/photolyase, N-terminal domain"/>
    <property type="match status" value="1"/>
</dbReference>
<dbReference type="InterPro" id="IPR006050">
    <property type="entry name" value="DNA_photolyase_N"/>
</dbReference>
<gene>
    <name evidence="2" type="ORF">ROZALSC1DRAFT_23821</name>
</gene>
<dbReference type="PANTHER" id="PTHR11455:SF9">
    <property type="entry name" value="CRYPTOCHROME CIRCADIAN CLOCK 5 ISOFORM X1"/>
    <property type="match status" value="1"/>
</dbReference>
<evidence type="ECO:0000259" key="1">
    <source>
        <dbReference type="PROSITE" id="PS51645"/>
    </source>
</evidence>
<dbReference type="EMBL" id="ML005661">
    <property type="protein sequence ID" value="RKP17834.1"/>
    <property type="molecule type" value="Genomic_DNA"/>
</dbReference>
<reference evidence="3" key="1">
    <citation type="journal article" date="2018" name="Nat. Microbiol.">
        <title>Leveraging single-cell genomics to expand the fungal tree of life.</title>
        <authorList>
            <person name="Ahrendt S.R."/>
            <person name="Quandt C.A."/>
            <person name="Ciobanu D."/>
            <person name="Clum A."/>
            <person name="Salamov A."/>
            <person name="Andreopoulos B."/>
            <person name="Cheng J.F."/>
            <person name="Woyke T."/>
            <person name="Pelin A."/>
            <person name="Henrissat B."/>
            <person name="Reynolds N.K."/>
            <person name="Benny G.L."/>
            <person name="Smith M.E."/>
            <person name="James T.Y."/>
            <person name="Grigoriev I.V."/>
        </authorList>
    </citation>
    <scope>NUCLEOTIDE SEQUENCE [LARGE SCALE GENOMIC DNA]</scope>
    <source>
        <strain evidence="3">CSF55</strain>
    </source>
</reference>
<dbReference type="PANTHER" id="PTHR11455">
    <property type="entry name" value="CRYPTOCHROME"/>
    <property type="match status" value="1"/>
</dbReference>